<reference evidence="2 3" key="1">
    <citation type="journal article" date="2011" name="Stand. Genomic Sci.">
        <title>Complete genome sequence of Deinococcus maricopensis type strain (LB-34).</title>
        <authorList>
            <person name="Pukall R."/>
            <person name="Zeytun A."/>
            <person name="Lucas S."/>
            <person name="Lapidus A."/>
            <person name="Hammon N."/>
            <person name="Deshpande S."/>
            <person name="Nolan M."/>
            <person name="Cheng J.F."/>
            <person name="Pitluck S."/>
            <person name="Liolios K."/>
            <person name="Pagani I."/>
            <person name="Mikhailova N."/>
            <person name="Ivanova N."/>
            <person name="Mavromatis K."/>
            <person name="Pati A."/>
            <person name="Tapia R."/>
            <person name="Han C."/>
            <person name="Goodwin L."/>
            <person name="Chen A."/>
            <person name="Palaniappan K."/>
            <person name="Land M."/>
            <person name="Hauser L."/>
            <person name="Chang Y.J."/>
            <person name="Jeffries C.D."/>
            <person name="Brambilla E.M."/>
            <person name="Rohde M."/>
            <person name="Goker M."/>
            <person name="Detter J.C."/>
            <person name="Woyke T."/>
            <person name="Bristow J."/>
            <person name="Eisen J.A."/>
            <person name="Markowitz V."/>
            <person name="Hugenholtz P."/>
            <person name="Kyrpides N.C."/>
            <person name="Klenk H.P."/>
        </authorList>
    </citation>
    <scope>NUCLEOTIDE SEQUENCE [LARGE SCALE GENOMIC DNA]</scope>
    <source>
        <strain evidence="3">DSM 21211 / LMG 22137 / NRRL B-23946 / LB-34</strain>
    </source>
</reference>
<keyword evidence="3" id="KW-1185">Reference proteome</keyword>
<evidence type="ECO:0000313" key="3">
    <source>
        <dbReference type="Proteomes" id="UP000008635"/>
    </source>
</evidence>
<dbReference type="RefSeq" id="WP_013555968.1">
    <property type="nucleotide sequence ID" value="NC_014958.1"/>
</dbReference>
<dbReference type="AlphaFoldDB" id="E8U5X4"/>
<accession>E8U5X4</accession>
<gene>
    <name evidence="2" type="ordered locus">Deima_0808</name>
</gene>
<dbReference type="EMBL" id="CP002454">
    <property type="protein sequence ID" value="ADV66463.1"/>
    <property type="molecule type" value="Genomic_DNA"/>
</dbReference>
<organism evidence="2 3">
    <name type="scientific">Deinococcus maricopensis (strain DSM 21211 / LMG 22137 / NRRL B-23946 / LB-34)</name>
    <dbReference type="NCBI Taxonomy" id="709986"/>
    <lineage>
        <taxon>Bacteria</taxon>
        <taxon>Thermotogati</taxon>
        <taxon>Deinococcota</taxon>
        <taxon>Deinococci</taxon>
        <taxon>Deinococcales</taxon>
        <taxon>Deinococcaceae</taxon>
        <taxon>Deinococcus</taxon>
    </lineage>
</organism>
<dbReference type="KEGG" id="dmr:Deima_0808"/>
<keyword evidence="1" id="KW-0472">Membrane</keyword>
<reference evidence="3" key="2">
    <citation type="submission" date="2011-01" db="EMBL/GenBank/DDBJ databases">
        <title>The complete genome of Deinococcus maricopensis DSM 21211.</title>
        <authorList>
            <consortium name="US DOE Joint Genome Institute (JGI-PGF)"/>
            <person name="Lucas S."/>
            <person name="Copeland A."/>
            <person name="Lapidus A."/>
            <person name="Goodwin L."/>
            <person name="Pitluck S."/>
            <person name="Kyrpides N."/>
            <person name="Mavromatis K."/>
            <person name="Pagani I."/>
            <person name="Ivanova N."/>
            <person name="Ovchinnikova G."/>
            <person name="Zeytun A."/>
            <person name="Detter J.C."/>
            <person name="Han C."/>
            <person name="Land M."/>
            <person name="Hauser L."/>
            <person name="Markowitz V."/>
            <person name="Cheng J.-F."/>
            <person name="Hugenholtz P."/>
            <person name="Woyke T."/>
            <person name="Wu D."/>
            <person name="Pukall R."/>
            <person name="Gehrich-Schroeter G."/>
            <person name="Brambilla E."/>
            <person name="Klenk H.-P."/>
            <person name="Eisen J.A."/>
        </authorList>
    </citation>
    <scope>NUCLEOTIDE SEQUENCE [LARGE SCALE GENOMIC DNA]</scope>
    <source>
        <strain evidence="3">DSM 21211 / LMG 22137 / NRRL B-23946 / LB-34</strain>
    </source>
</reference>
<sequence precursor="true">MASALAWVFVAVTVLTAGVLVRVLARPGALSAARVWALTALAPILLSITGALTARSGAERHLEPNRPHTLTFTWAEQGQARTLTATFGSADAACLARAVRLNAKGAYRVTDTRGRPRTLRVTDGSTVRGDLPSEEVTNALVLTDRLSCRPTR</sequence>
<keyword evidence="1" id="KW-1133">Transmembrane helix</keyword>
<dbReference type="STRING" id="709986.Deima_0808"/>
<evidence type="ECO:0000313" key="2">
    <source>
        <dbReference type="EMBL" id="ADV66463.1"/>
    </source>
</evidence>
<protein>
    <submittedName>
        <fullName evidence="2">Uncharacterized protein</fullName>
    </submittedName>
</protein>
<name>E8U5X4_DEIML</name>
<dbReference type="HOGENOM" id="CLU_1719342_0_0_0"/>
<proteinExistence type="predicted"/>
<keyword evidence="1" id="KW-0812">Transmembrane</keyword>
<evidence type="ECO:0000256" key="1">
    <source>
        <dbReference type="SAM" id="Phobius"/>
    </source>
</evidence>
<feature type="transmembrane region" description="Helical" evidence="1">
    <location>
        <begin position="35"/>
        <end position="54"/>
    </location>
</feature>
<dbReference type="Proteomes" id="UP000008635">
    <property type="component" value="Chromosome"/>
</dbReference>